<keyword evidence="1" id="KW-0812">Transmembrane</keyword>
<evidence type="ECO:0000256" key="1">
    <source>
        <dbReference type="SAM" id="Phobius"/>
    </source>
</evidence>
<dbReference type="EMBL" id="NSIT01000594">
    <property type="protein sequence ID" value="PJE77449.1"/>
    <property type="molecule type" value="Genomic_DNA"/>
</dbReference>
<evidence type="ECO:0000313" key="2">
    <source>
        <dbReference type="EMBL" id="PJE77449.1"/>
    </source>
</evidence>
<accession>A0A2H9T2K8</accession>
<gene>
    <name evidence="2" type="ORF">CI610_03626</name>
</gene>
<keyword evidence="1" id="KW-1133">Transmembrane helix</keyword>
<keyword evidence="1" id="KW-0472">Membrane</keyword>
<sequence length="135" mass="13713">MAWALIIIGGLLVLFAGIGVSNKKAAAEAGLKPKQAAGVIVFGLVLSAFGYGLKVDSVEGPGLQAVLATIPEGQAHTWETGQFNDGVAVVINGAAGYWVKDGVAYAVNGVAKNLSSGVDYAPSGVSWLKVEEAVQ</sequence>
<dbReference type="AlphaFoldDB" id="A0A2H9T2K8"/>
<organism evidence="2">
    <name type="scientific">invertebrate metagenome</name>
    <dbReference type="NCBI Taxonomy" id="1711999"/>
    <lineage>
        <taxon>unclassified sequences</taxon>
        <taxon>metagenomes</taxon>
        <taxon>organismal metagenomes</taxon>
    </lineage>
</organism>
<proteinExistence type="predicted"/>
<name>A0A2H9T2K8_9ZZZZ</name>
<feature type="transmembrane region" description="Helical" evidence="1">
    <location>
        <begin position="36"/>
        <end position="53"/>
    </location>
</feature>
<protein>
    <submittedName>
        <fullName evidence="2">Uncharacterized protein</fullName>
    </submittedName>
</protein>
<comment type="caution">
    <text evidence="2">The sequence shown here is derived from an EMBL/GenBank/DDBJ whole genome shotgun (WGS) entry which is preliminary data.</text>
</comment>
<reference evidence="2" key="1">
    <citation type="journal article" date="2017" name="Appl. Environ. Microbiol.">
        <title>Molecular characterization of an Endozoicomonas-like organism causing infection in king scallop Pecten maximus L.</title>
        <authorList>
            <person name="Cano I."/>
            <person name="van Aerle R."/>
            <person name="Ross S."/>
            <person name="Verner-Jeffreys D.W."/>
            <person name="Paley R.K."/>
            <person name="Rimmer G."/>
            <person name="Ryder D."/>
            <person name="Hooper P."/>
            <person name="Stone D."/>
            <person name="Feist S.W."/>
        </authorList>
    </citation>
    <scope>NUCLEOTIDE SEQUENCE</scope>
</reference>